<dbReference type="InterPro" id="IPR000563">
    <property type="entry name" value="Flag_FliH"/>
</dbReference>
<evidence type="ECO:0008006" key="4">
    <source>
        <dbReference type="Google" id="ProtNLM"/>
    </source>
</evidence>
<evidence type="ECO:0000256" key="1">
    <source>
        <dbReference type="SAM" id="MobiDB-lite"/>
    </source>
</evidence>
<proteinExistence type="predicted"/>
<dbReference type="EMBL" id="JAIHOM010000272">
    <property type="protein sequence ID" value="MCW6039065.1"/>
    <property type="molecule type" value="Genomic_DNA"/>
</dbReference>
<keyword evidence="3" id="KW-1185">Reference proteome</keyword>
<accession>A0ABT3LC27</accession>
<dbReference type="Proteomes" id="UP001526426">
    <property type="component" value="Unassembled WGS sequence"/>
</dbReference>
<feature type="non-terminal residue" evidence="2">
    <location>
        <position position="1"/>
    </location>
</feature>
<name>A0ABT3LC27_9CYAN</name>
<feature type="region of interest" description="Disordered" evidence="1">
    <location>
        <begin position="16"/>
        <end position="68"/>
    </location>
</feature>
<gene>
    <name evidence="2" type="ORF">K4A83_22855</name>
</gene>
<feature type="compositionally biased region" description="Low complexity" evidence="1">
    <location>
        <begin position="24"/>
        <end position="62"/>
    </location>
</feature>
<protein>
    <recommendedName>
        <fullName evidence="4">Rpn family recombination-promoting nuclease/putative transposase</fullName>
    </recommendedName>
</protein>
<comment type="caution">
    <text evidence="2">The sequence shown here is derived from an EMBL/GenBank/DDBJ whole genome shotgun (WGS) entry which is preliminary data.</text>
</comment>
<evidence type="ECO:0000313" key="2">
    <source>
        <dbReference type="EMBL" id="MCW6039065.1"/>
    </source>
</evidence>
<evidence type="ECO:0000313" key="3">
    <source>
        <dbReference type="Proteomes" id="UP001526426"/>
    </source>
</evidence>
<organism evidence="2 3">
    <name type="scientific">Spirulina subsalsa FACHB-351</name>
    <dbReference type="NCBI Taxonomy" id="234711"/>
    <lineage>
        <taxon>Bacteria</taxon>
        <taxon>Bacillati</taxon>
        <taxon>Cyanobacteriota</taxon>
        <taxon>Cyanophyceae</taxon>
        <taxon>Spirulinales</taxon>
        <taxon>Spirulinaceae</taxon>
        <taxon>Spirulina</taxon>
    </lineage>
</organism>
<dbReference type="PRINTS" id="PR01003">
    <property type="entry name" value="FLGFLIH"/>
</dbReference>
<reference evidence="2 3" key="1">
    <citation type="submission" date="2021-08" db="EMBL/GenBank/DDBJ databases">
        <title>Draft genome sequence of Spirulina subsalsa with high tolerance to salinity and hype-accumulation of phycocyanin.</title>
        <authorList>
            <person name="Pei H."/>
            <person name="Jiang L."/>
        </authorList>
    </citation>
    <scope>NUCLEOTIDE SEQUENCE [LARGE SCALE GENOMIC DNA]</scope>
    <source>
        <strain evidence="2 3">FACHB-351</strain>
    </source>
</reference>
<sequence>EMFSVENLKKTRFAQEMKQEGLEEGLQQGREQGLQQGREQGLQQGREQGLQQGREQGLQQGREQMKQQLIHRLADRGMSPDEIAELLELDPTVVQQILKSSEN</sequence>